<dbReference type="InterPro" id="IPR043735">
    <property type="entry name" value="DUF5680"/>
</dbReference>
<gene>
    <name evidence="2" type="ORF">A3C04_02400</name>
</gene>
<protein>
    <recommendedName>
        <fullName evidence="1">DUF5680 domain-containing protein</fullName>
    </recommendedName>
</protein>
<accession>A0A1G2QYZ1</accession>
<feature type="domain" description="DUF5680" evidence="1">
    <location>
        <begin position="48"/>
        <end position="157"/>
    </location>
</feature>
<dbReference type="Pfam" id="PF18931">
    <property type="entry name" value="DUF5680"/>
    <property type="match status" value="1"/>
</dbReference>
<dbReference type="AlphaFoldDB" id="A0A1G2QYZ1"/>
<evidence type="ECO:0000259" key="1">
    <source>
        <dbReference type="Pfam" id="PF18931"/>
    </source>
</evidence>
<comment type="caution">
    <text evidence="2">The sequence shown here is derived from an EMBL/GenBank/DDBJ whole genome shotgun (WGS) entry which is preliminary data.</text>
</comment>
<dbReference type="Proteomes" id="UP000178092">
    <property type="component" value="Unassembled WGS sequence"/>
</dbReference>
<organism evidence="2 3">
    <name type="scientific">Candidatus Wildermuthbacteria bacterium RIFCSPHIGHO2_02_FULL_45_25</name>
    <dbReference type="NCBI Taxonomy" id="1802450"/>
    <lineage>
        <taxon>Bacteria</taxon>
        <taxon>Candidatus Wildermuthiibacteriota</taxon>
    </lineage>
</organism>
<name>A0A1G2QYZ1_9BACT</name>
<evidence type="ECO:0000313" key="2">
    <source>
        <dbReference type="EMBL" id="OHA65743.1"/>
    </source>
</evidence>
<dbReference type="EMBL" id="MHTV01000042">
    <property type="protein sequence ID" value="OHA65743.1"/>
    <property type="molecule type" value="Genomic_DNA"/>
</dbReference>
<evidence type="ECO:0000313" key="3">
    <source>
        <dbReference type="Proteomes" id="UP000178092"/>
    </source>
</evidence>
<proteinExistence type="predicted"/>
<reference evidence="2 3" key="1">
    <citation type="journal article" date="2016" name="Nat. Commun.">
        <title>Thousands of microbial genomes shed light on interconnected biogeochemical processes in an aquifer system.</title>
        <authorList>
            <person name="Anantharaman K."/>
            <person name="Brown C.T."/>
            <person name="Hug L.A."/>
            <person name="Sharon I."/>
            <person name="Castelle C.J."/>
            <person name="Probst A.J."/>
            <person name="Thomas B.C."/>
            <person name="Singh A."/>
            <person name="Wilkins M.J."/>
            <person name="Karaoz U."/>
            <person name="Brodie E.L."/>
            <person name="Williams K.H."/>
            <person name="Hubbard S.S."/>
            <person name="Banfield J.F."/>
        </authorList>
    </citation>
    <scope>NUCLEOTIDE SEQUENCE [LARGE SCALE GENOMIC DNA]</scope>
</reference>
<sequence length="159" mass="18091">MGYSLEELHEFLGKATKATYAGNGGKAQSQRIGFTEFEYAEGKFAYRDSYAGFFTSAGQEVVWYGGNPIWTQQYSGGMERTYQNDKHFANQTYEFLKIVLSQGEKTVFQPRGPKEFAQGEWKYICEWTGDIASFEGQEQILHKDEVVFRHSFSGGVLRG</sequence>